<dbReference type="Pfam" id="PF01965">
    <property type="entry name" value="DJ-1_PfpI"/>
    <property type="match status" value="1"/>
</dbReference>
<comment type="caution">
    <text evidence="5">The sequence shown here is derived from an EMBL/GenBank/DDBJ whole genome shotgun (WGS) entry which is preliminary data.</text>
</comment>
<name>A0ABS6H221_9PROT</name>
<dbReference type="PROSITE" id="PS01124">
    <property type="entry name" value="HTH_ARAC_FAMILY_2"/>
    <property type="match status" value="1"/>
</dbReference>
<evidence type="ECO:0000256" key="1">
    <source>
        <dbReference type="ARBA" id="ARBA00023015"/>
    </source>
</evidence>
<dbReference type="Pfam" id="PF12833">
    <property type="entry name" value="HTH_18"/>
    <property type="match status" value="1"/>
</dbReference>
<evidence type="ECO:0000256" key="3">
    <source>
        <dbReference type="ARBA" id="ARBA00023163"/>
    </source>
</evidence>
<dbReference type="NCBIfam" id="NF006902">
    <property type="entry name" value="PRK09393.1"/>
    <property type="match status" value="1"/>
</dbReference>
<reference evidence="5 6" key="1">
    <citation type="submission" date="2021-01" db="EMBL/GenBank/DDBJ databases">
        <title>Roseomonas sp. nov, a bacterium isolated from an oil production mixture in Yumen Oilfield.</title>
        <authorList>
            <person name="Wu D."/>
        </authorList>
    </citation>
    <scope>NUCLEOTIDE SEQUENCE [LARGE SCALE GENOMIC DNA]</scope>
    <source>
        <strain evidence="5 6">ROY-5-3</strain>
    </source>
</reference>
<dbReference type="InterPro" id="IPR018062">
    <property type="entry name" value="HTH_AraC-typ_CS"/>
</dbReference>
<evidence type="ECO:0000313" key="5">
    <source>
        <dbReference type="EMBL" id="MBU8542709.1"/>
    </source>
</evidence>
<protein>
    <submittedName>
        <fullName evidence="5">Transcriptional regulator FtrA</fullName>
    </submittedName>
</protein>
<proteinExistence type="predicted"/>
<evidence type="ECO:0000259" key="4">
    <source>
        <dbReference type="PROSITE" id="PS01124"/>
    </source>
</evidence>
<keyword evidence="1" id="KW-0805">Transcription regulation</keyword>
<dbReference type="PANTHER" id="PTHR43130">
    <property type="entry name" value="ARAC-FAMILY TRANSCRIPTIONAL REGULATOR"/>
    <property type="match status" value="1"/>
</dbReference>
<evidence type="ECO:0000313" key="6">
    <source>
        <dbReference type="Proteomes" id="UP000689967"/>
    </source>
</evidence>
<sequence>MKIMPNTSGPLVVVLLYDGLCTFEFGIAAEIFGLPRPEMGEGWYRFASCAIEDGPLRAQGGFRLTPDHDPELIDQADIIVVPGWRSASAPVPEALCQRLRVAHGRGARLVSLCSGAFVLAATGLLDGATVTTHWRYAEALRARHPSIAVDHACLYRAHGRLHTAAGSAAGIDLLIEIIRQDFGPEAANSVARRLVMPAHRTGGQAQFLERPVPARHQAEVAPLLDRIRADLAAPWTLPGMARECRMSLRTFIRRFTEATGAPPGAWLVAERVEEAKRLLRASQRGIEEIAAGVGLGTPDTLRHHFRRLVGVSPREYRLRFGQGLPNTGGPVS</sequence>
<accession>A0ABS6H221</accession>
<keyword evidence="2" id="KW-0238">DNA-binding</keyword>
<dbReference type="EMBL" id="JAERQM010000001">
    <property type="protein sequence ID" value="MBU8542709.1"/>
    <property type="molecule type" value="Genomic_DNA"/>
</dbReference>
<dbReference type="InterPro" id="IPR002818">
    <property type="entry name" value="DJ-1/PfpI"/>
</dbReference>
<evidence type="ECO:0000256" key="2">
    <source>
        <dbReference type="ARBA" id="ARBA00023125"/>
    </source>
</evidence>
<organism evidence="5 6">
    <name type="scientific">Falsiroseomonas oleicola</name>
    <dbReference type="NCBI Taxonomy" id="2801474"/>
    <lineage>
        <taxon>Bacteria</taxon>
        <taxon>Pseudomonadati</taxon>
        <taxon>Pseudomonadota</taxon>
        <taxon>Alphaproteobacteria</taxon>
        <taxon>Acetobacterales</taxon>
        <taxon>Roseomonadaceae</taxon>
        <taxon>Falsiroseomonas</taxon>
    </lineage>
</organism>
<dbReference type="CDD" id="cd03137">
    <property type="entry name" value="GATase1_AraC_1"/>
    <property type="match status" value="1"/>
</dbReference>
<dbReference type="PANTHER" id="PTHR43130:SF3">
    <property type="entry name" value="HTH-TYPE TRANSCRIPTIONAL REGULATOR RV1931C"/>
    <property type="match status" value="1"/>
</dbReference>
<keyword evidence="3" id="KW-0804">Transcription</keyword>
<gene>
    <name evidence="5" type="primary">ftrA</name>
    <name evidence="5" type="ORF">JJQ90_03285</name>
</gene>
<dbReference type="PROSITE" id="PS00041">
    <property type="entry name" value="HTH_ARAC_FAMILY_1"/>
    <property type="match status" value="1"/>
</dbReference>
<dbReference type="Proteomes" id="UP000689967">
    <property type="component" value="Unassembled WGS sequence"/>
</dbReference>
<dbReference type="InterPro" id="IPR018060">
    <property type="entry name" value="HTH_AraC"/>
</dbReference>
<dbReference type="SMART" id="SM00342">
    <property type="entry name" value="HTH_ARAC"/>
    <property type="match status" value="1"/>
</dbReference>
<dbReference type="InterPro" id="IPR052158">
    <property type="entry name" value="INH-QAR"/>
</dbReference>
<keyword evidence="6" id="KW-1185">Reference proteome</keyword>
<feature type="domain" description="HTH araC/xylS-type" evidence="4">
    <location>
        <begin position="221"/>
        <end position="319"/>
    </location>
</feature>